<gene>
    <name evidence="2" type="ordered locus">Kfla_0517</name>
</gene>
<dbReference type="InterPro" id="IPR041698">
    <property type="entry name" value="Methyltransf_25"/>
</dbReference>
<dbReference type="HOGENOM" id="CLU_103647_0_0_11"/>
<dbReference type="eggNOG" id="COG2227">
    <property type="taxonomic scope" value="Bacteria"/>
</dbReference>
<evidence type="ECO:0000313" key="2">
    <source>
        <dbReference type="EMBL" id="ADB29639.1"/>
    </source>
</evidence>
<dbReference type="GO" id="GO:0032259">
    <property type="term" value="P:methylation"/>
    <property type="evidence" value="ECO:0007669"/>
    <property type="project" value="UniProtKB-KW"/>
</dbReference>
<dbReference type="SUPFAM" id="SSF53335">
    <property type="entry name" value="S-adenosyl-L-methionine-dependent methyltransferases"/>
    <property type="match status" value="1"/>
</dbReference>
<keyword evidence="3" id="KW-1185">Reference proteome</keyword>
<evidence type="ECO:0000313" key="3">
    <source>
        <dbReference type="Proteomes" id="UP000007967"/>
    </source>
</evidence>
<dbReference type="AlphaFoldDB" id="D2PVY2"/>
<reference evidence="2 3" key="2">
    <citation type="journal article" date="2010" name="Stand. Genomic Sci.">
        <title>Complete genome sequence of Kribbella flavida type strain (IFO 14399).</title>
        <authorList>
            <person name="Pukall R."/>
            <person name="Lapidus A."/>
            <person name="Glavina Del Rio T."/>
            <person name="Copeland A."/>
            <person name="Tice H."/>
            <person name="Cheng J.-F."/>
            <person name="Lucas S."/>
            <person name="Chen F."/>
            <person name="Nolan M."/>
            <person name="LaButti K."/>
            <person name="Pati A."/>
            <person name="Ivanova N."/>
            <person name="Mavrommatis K."/>
            <person name="Mikhailova N."/>
            <person name="Pitluck S."/>
            <person name="Bruce D."/>
            <person name="Goodwin L."/>
            <person name="Land M."/>
            <person name="Hauser L."/>
            <person name="Chang Y.-J."/>
            <person name="Jeffries C.D."/>
            <person name="Chen A."/>
            <person name="Palaniappan K."/>
            <person name="Chain P."/>
            <person name="Rohde M."/>
            <person name="Goeker M."/>
            <person name="Bristow J."/>
            <person name="Eisen J.A."/>
            <person name="Markowitz V."/>
            <person name="Hugenholtz P."/>
            <person name="Kyrpides N.C."/>
            <person name="Klenk H.-P."/>
            <person name="Brettin T."/>
        </authorList>
    </citation>
    <scope>NUCLEOTIDE SEQUENCE [LARGE SCALE GENOMIC DNA]</scope>
    <source>
        <strain evidence="3">DSM 17836 / JCM 10339 / NBRC 14399</strain>
    </source>
</reference>
<keyword evidence="2" id="KW-0489">Methyltransferase</keyword>
<dbReference type="RefSeq" id="WP_012918195.1">
    <property type="nucleotide sequence ID" value="NC_013729.1"/>
</dbReference>
<accession>D2PVY2</accession>
<protein>
    <submittedName>
        <fullName evidence="2">Methyltransferase type 11</fullName>
    </submittedName>
</protein>
<dbReference type="CDD" id="cd02440">
    <property type="entry name" value="AdoMet_MTases"/>
    <property type="match status" value="1"/>
</dbReference>
<dbReference type="STRING" id="479435.Kfla_0517"/>
<dbReference type="KEGG" id="kfl:Kfla_0517"/>
<dbReference type="Gene3D" id="3.40.50.150">
    <property type="entry name" value="Vaccinia Virus protein VP39"/>
    <property type="match status" value="1"/>
</dbReference>
<organism evidence="2 3">
    <name type="scientific">Kribbella flavida (strain DSM 17836 / JCM 10339 / NBRC 14399)</name>
    <dbReference type="NCBI Taxonomy" id="479435"/>
    <lineage>
        <taxon>Bacteria</taxon>
        <taxon>Bacillati</taxon>
        <taxon>Actinomycetota</taxon>
        <taxon>Actinomycetes</taxon>
        <taxon>Propionibacteriales</taxon>
        <taxon>Kribbellaceae</taxon>
        <taxon>Kribbella</taxon>
    </lineage>
</organism>
<dbReference type="EMBL" id="CP001736">
    <property type="protein sequence ID" value="ADB29639.1"/>
    <property type="molecule type" value="Genomic_DNA"/>
</dbReference>
<dbReference type="OrthoDB" id="9801363at2"/>
<name>D2PVY2_KRIFD</name>
<dbReference type="Proteomes" id="UP000007967">
    <property type="component" value="Chromosome"/>
</dbReference>
<keyword evidence="2" id="KW-0808">Transferase</keyword>
<dbReference type="Pfam" id="PF13649">
    <property type="entry name" value="Methyltransf_25"/>
    <property type="match status" value="1"/>
</dbReference>
<sequence>MTTAGRQETLRYHRALYADHSPTGPATWLHRPSPFVLRSLPQLHADGPALAVELGAGAGRHTIPVAQALPAGSRVLGVDLLPVAAEQLRTSARGAGVSDVVRPVVADIEAFGISGQADLVVACSALEHVSGPAAFERVLGEWQAATRVNGLHCLVIGVDKTEVHPGGEVRPAAVEFPFGRAEAERLLQRCYSGWRWLEYSVGGFSVTEQRDGTAYRLDTVCVRLLVRRT</sequence>
<reference evidence="3" key="1">
    <citation type="submission" date="2009-09" db="EMBL/GenBank/DDBJ databases">
        <title>The complete genome of Kribbella flavida DSM 17836.</title>
        <authorList>
            <consortium name="US DOE Joint Genome Institute (JGI-PGF)"/>
            <person name="Lucas S."/>
            <person name="Copeland A."/>
            <person name="Lapidus A."/>
            <person name="Glavina del Rio T."/>
            <person name="Dalin E."/>
            <person name="Tice H."/>
            <person name="Bruce D."/>
            <person name="Goodwin L."/>
            <person name="Pitluck S."/>
            <person name="Kyrpides N."/>
            <person name="Mavromatis K."/>
            <person name="Ivanova N."/>
            <person name="Saunders E."/>
            <person name="Brettin T."/>
            <person name="Detter J.C."/>
            <person name="Han C."/>
            <person name="Larimer F."/>
            <person name="Land M."/>
            <person name="Hauser L."/>
            <person name="Markowitz V."/>
            <person name="Cheng J.-F."/>
            <person name="Hugenholtz P."/>
            <person name="Woyke T."/>
            <person name="Wu D."/>
            <person name="Pukall R."/>
            <person name="Klenk H.-P."/>
            <person name="Eisen J.A."/>
        </authorList>
    </citation>
    <scope>NUCLEOTIDE SEQUENCE [LARGE SCALE GENOMIC DNA]</scope>
    <source>
        <strain evidence="3">DSM 17836 / JCM 10339 / NBRC 14399</strain>
    </source>
</reference>
<proteinExistence type="predicted"/>
<feature type="domain" description="Methyltransferase" evidence="1">
    <location>
        <begin position="52"/>
        <end position="150"/>
    </location>
</feature>
<dbReference type="GO" id="GO:0008168">
    <property type="term" value="F:methyltransferase activity"/>
    <property type="evidence" value="ECO:0007669"/>
    <property type="project" value="UniProtKB-KW"/>
</dbReference>
<evidence type="ECO:0000259" key="1">
    <source>
        <dbReference type="Pfam" id="PF13649"/>
    </source>
</evidence>
<dbReference type="InterPro" id="IPR029063">
    <property type="entry name" value="SAM-dependent_MTases_sf"/>
</dbReference>